<feature type="transmembrane region" description="Helical" evidence="8">
    <location>
        <begin position="493"/>
        <end position="513"/>
    </location>
</feature>
<accession>A0A367ZKW8</accession>
<gene>
    <name evidence="8" type="primary">murJ</name>
    <name evidence="10" type="ORF">OZSIB_1818</name>
</gene>
<comment type="pathway">
    <text evidence="8">Cell wall biogenesis; peptidoglycan biosynthesis.</text>
</comment>
<dbReference type="AlphaFoldDB" id="A0A367ZKW8"/>
<comment type="caution">
    <text evidence="10">The sequence shown here is derived from an EMBL/GenBank/DDBJ whole genome shotgun (WGS) entry which is preliminary data.</text>
</comment>
<dbReference type="GO" id="GO:0008360">
    <property type="term" value="P:regulation of cell shape"/>
    <property type="evidence" value="ECO:0007669"/>
    <property type="project" value="UniProtKB-KW"/>
</dbReference>
<protein>
    <recommendedName>
        <fullName evidence="8">Probable lipid II flippase MurJ</fullName>
    </recommendedName>
</protein>
<keyword evidence="5 8" id="KW-0573">Peptidoglycan synthesis</keyword>
<evidence type="ECO:0000256" key="1">
    <source>
        <dbReference type="ARBA" id="ARBA00004651"/>
    </source>
</evidence>
<evidence type="ECO:0000256" key="4">
    <source>
        <dbReference type="ARBA" id="ARBA00022960"/>
    </source>
</evidence>
<dbReference type="HAMAP" id="MF_02078">
    <property type="entry name" value="MurJ_MviN"/>
    <property type="match status" value="1"/>
</dbReference>
<dbReference type="PANTHER" id="PTHR47019:SF1">
    <property type="entry name" value="LIPID II FLIPPASE MURJ"/>
    <property type="match status" value="1"/>
</dbReference>
<comment type="function">
    <text evidence="8">Involved in peptidoglycan biosynthesis. Transports lipid-linked peptidoglycan precursors from the inner to the outer leaflet of the cytoplasmic membrane.</text>
</comment>
<feature type="transmembrane region" description="Helical" evidence="8">
    <location>
        <begin position="127"/>
        <end position="152"/>
    </location>
</feature>
<feature type="transmembrane region" description="Helical" evidence="8">
    <location>
        <begin position="395"/>
        <end position="417"/>
    </location>
</feature>
<comment type="similarity">
    <text evidence="8">Belongs to the MurJ/MviN family.</text>
</comment>
<keyword evidence="8" id="KW-0961">Cell wall biogenesis/degradation</keyword>
<evidence type="ECO:0000256" key="3">
    <source>
        <dbReference type="ARBA" id="ARBA00022692"/>
    </source>
</evidence>
<dbReference type="EMBL" id="QOQW01000028">
    <property type="protein sequence ID" value="RCK78042.1"/>
    <property type="molecule type" value="Genomic_DNA"/>
</dbReference>
<evidence type="ECO:0000256" key="6">
    <source>
        <dbReference type="ARBA" id="ARBA00022989"/>
    </source>
</evidence>
<dbReference type="NCBIfam" id="TIGR01695">
    <property type="entry name" value="murJ_mviN"/>
    <property type="match status" value="1"/>
</dbReference>
<evidence type="ECO:0000256" key="5">
    <source>
        <dbReference type="ARBA" id="ARBA00022984"/>
    </source>
</evidence>
<evidence type="ECO:0000256" key="7">
    <source>
        <dbReference type="ARBA" id="ARBA00023136"/>
    </source>
</evidence>
<feature type="transmembrane region" description="Helical" evidence="8">
    <location>
        <begin position="321"/>
        <end position="339"/>
    </location>
</feature>
<keyword evidence="6 8" id="KW-1133">Transmembrane helix</keyword>
<feature type="transmembrane region" description="Helical" evidence="8">
    <location>
        <begin position="429"/>
        <end position="448"/>
    </location>
</feature>
<dbReference type="GO" id="GO:0005886">
    <property type="term" value="C:plasma membrane"/>
    <property type="evidence" value="ECO:0007669"/>
    <property type="project" value="UniProtKB-SubCell"/>
</dbReference>
<dbReference type="InterPro" id="IPR004268">
    <property type="entry name" value="MurJ"/>
</dbReference>
<feature type="transmembrane region" description="Helical" evidence="8">
    <location>
        <begin position="351"/>
        <end position="375"/>
    </location>
</feature>
<dbReference type="PRINTS" id="PR01806">
    <property type="entry name" value="VIRFACTRMVIN"/>
</dbReference>
<feature type="region of interest" description="Disordered" evidence="9">
    <location>
        <begin position="1"/>
        <end position="45"/>
    </location>
</feature>
<sequence length="579" mass="59688">MNDVSSTATASTVASQADPPAPPRAATTAATGAPAPTAPTDQTGSVARSAAAMSAATFLSRIAGLVREQTFAYLFGAGVWTDAFNVAFRIPNLLRDLFAEGAMSAAFVPTFNAVLAREGREPAFRLANVTLSVLTIVLGGLSGLGILLSPWLVGLLAPEFAATPGKTEVTILMTRIMFPFLLAISLAAITMGVLNSLGAFFAPAIAPVFLNLAMIVAGFTLCPWFAAAGHPAIVGMAVGAMLGGILQFAVQVVPLWRRGFRPAWLPDFNDPGMRQIVRLIIPGTLGLAATQINVAISTILATSQGNGPVSWLGYAFRLMQLPLGLFGVAIAQATLPAFSRAAARHDRDEMATTLAGSLNLTAFINVAASLFLIALAHPLIRLLFQHGRFTPADTAATAVALQAYAVGLLGFSAVKVLGPAFYALGETRVPVTASLVAVGLNIALNLALLRPCGYWGLALGSSLASGLNALILYQVLSRRLPGLATQGIGRRLAAILVAAAAGAATAAGVAARLTDWLLTRSSPGTSLAIGPTLGVLVSATAIGLVALAAVGHLLGLPEVARAWHLFARRFRRTGPARAS</sequence>
<name>A0A367ZKW8_9BACT</name>
<dbReference type="Pfam" id="PF03023">
    <property type="entry name" value="MurJ"/>
    <property type="match status" value="1"/>
</dbReference>
<feature type="transmembrane region" description="Helical" evidence="8">
    <location>
        <begin position="533"/>
        <end position="556"/>
    </location>
</feature>
<dbReference type="Proteomes" id="UP000252355">
    <property type="component" value="Unassembled WGS sequence"/>
</dbReference>
<keyword evidence="4 8" id="KW-0133">Cell shape</keyword>
<dbReference type="GO" id="GO:0071555">
    <property type="term" value="P:cell wall organization"/>
    <property type="evidence" value="ECO:0007669"/>
    <property type="project" value="UniProtKB-KW"/>
</dbReference>
<evidence type="ECO:0000256" key="2">
    <source>
        <dbReference type="ARBA" id="ARBA00022475"/>
    </source>
</evidence>
<dbReference type="InterPro" id="IPR051050">
    <property type="entry name" value="Lipid_II_flippase_MurJ/MviN"/>
</dbReference>
<dbReference type="CDD" id="cd13123">
    <property type="entry name" value="MATE_MurJ_like"/>
    <property type="match status" value="1"/>
</dbReference>
<feature type="transmembrane region" description="Helical" evidence="8">
    <location>
        <begin position="201"/>
        <end position="226"/>
    </location>
</feature>
<keyword evidence="7 8" id="KW-0472">Membrane</keyword>
<dbReference type="PANTHER" id="PTHR47019">
    <property type="entry name" value="LIPID II FLIPPASE MURJ"/>
    <property type="match status" value="1"/>
</dbReference>
<feature type="transmembrane region" description="Helical" evidence="8">
    <location>
        <begin position="232"/>
        <end position="256"/>
    </location>
</feature>
<reference evidence="10 11" key="1">
    <citation type="submission" date="2018-05" db="EMBL/GenBank/DDBJ databases">
        <title>A metagenomic window into the 2 km-deep terrestrial subsurface aquifer revealed taxonomically and functionally diverse microbial community comprising novel uncultured bacterial lineages.</title>
        <authorList>
            <person name="Kadnikov V.V."/>
            <person name="Mardanov A.V."/>
            <person name="Beletsky A.V."/>
            <person name="Banks D."/>
            <person name="Pimenov N.V."/>
            <person name="Frank Y.A."/>
            <person name="Karnachuk O.V."/>
            <person name="Ravin N.V."/>
        </authorList>
    </citation>
    <scope>NUCLEOTIDE SEQUENCE [LARGE SCALE GENOMIC DNA]</scope>
    <source>
        <strain evidence="10">BY5</strain>
    </source>
</reference>
<evidence type="ECO:0000256" key="9">
    <source>
        <dbReference type="SAM" id="MobiDB-lite"/>
    </source>
</evidence>
<proteinExistence type="inferred from homology"/>
<keyword evidence="3 8" id="KW-0812">Transmembrane</keyword>
<feature type="transmembrane region" description="Helical" evidence="8">
    <location>
        <begin position="172"/>
        <end position="194"/>
    </location>
</feature>
<keyword evidence="2 8" id="KW-1003">Cell membrane</keyword>
<dbReference type="GO" id="GO:0009252">
    <property type="term" value="P:peptidoglycan biosynthetic process"/>
    <property type="evidence" value="ECO:0007669"/>
    <property type="project" value="UniProtKB-UniRule"/>
</dbReference>
<dbReference type="GO" id="GO:0015648">
    <property type="term" value="F:lipid-linked peptidoglycan transporter activity"/>
    <property type="evidence" value="ECO:0007669"/>
    <property type="project" value="UniProtKB-UniRule"/>
</dbReference>
<evidence type="ECO:0000313" key="10">
    <source>
        <dbReference type="EMBL" id="RCK78042.1"/>
    </source>
</evidence>
<dbReference type="GO" id="GO:0034204">
    <property type="term" value="P:lipid translocation"/>
    <property type="evidence" value="ECO:0007669"/>
    <property type="project" value="TreeGrafter"/>
</dbReference>
<feature type="transmembrane region" description="Helical" evidence="8">
    <location>
        <begin position="276"/>
        <end position="301"/>
    </location>
</feature>
<evidence type="ECO:0000256" key="8">
    <source>
        <dbReference type="HAMAP-Rule" id="MF_02078"/>
    </source>
</evidence>
<feature type="transmembrane region" description="Helical" evidence="8">
    <location>
        <begin position="454"/>
        <end position="473"/>
    </location>
</feature>
<evidence type="ECO:0000313" key="11">
    <source>
        <dbReference type="Proteomes" id="UP000252355"/>
    </source>
</evidence>
<dbReference type="UniPathway" id="UPA00219"/>
<keyword evidence="8" id="KW-0813">Transport</keyword>
<organism evidence="10 11">
    <name type="scientific">Candidatus Ozemobacter sibiricus</name>
    <dbReference type="NCBI Taxonomy" id="2268124"/>
    <lineage>
        <taxon>Bacteria</taxon>
        <taxon>Candidatus Ozemobacteria</taxon>
        <taxon>Candidatus Ozemobacterales</taxon>
        <taxon>Candidatus Ozemobacteraceae</taxon>
        <taxon>Candidatus Ozemobacter</taxon>
    </lineage>
</organism>
<comment type="subcellular location">
    <subcellularLocation>
        <location evidence="1 8">Cell membrane</location>
        <topology evidence="1 8">Multi-pass membrane protein</topology>
    </subcellularLocation>
</comment>